<dbReference type="EMBL" id="JBHSIT010000016">
    <property type="protein sequence ID" value="MFC4913330.1"/>
    <property type="molecule type" value="Genomic_DNA"/>
</dbReference>
<sequence length="438" mass="45382">MTTSGVRAALGRRSGLVIGAAAVLVVLILGIGGWYLTREPHDYRLDGPHGSFPAALGSGAPLPSRTVATASRTVELAGGLALLPGKATLSFPDGKQSVTGTARGITAVNLRDHRAYWAYTRPRHAVVDVAATGADAFALWTDGQLTRIDARSGKPRWRHRLDKALATAGRGHAQLVAPQHGLVLLVASGRVDAFAADSGEPRWTARPADGCPFALDQDPVFTGSTVVMASRDDRCTATAYRLDNGSRAWTGPAGTAGVAARPVAVDDATVLLTGRQGGTVVAAADGRPVRQVTTPVELWDARDGLVVGAGQPEDSGRDVLGVWDARTGRRLWQNPVPAGSRLDGGPLLAGGRVYVTLTPEDGAAKPSLVVLDARTGASKASLFPPIVVPSGLSGDDADSFRDEVQTQVLTIGEGVLVVLEGDEAAFQDEAKGSVALIS</sequence>
<organism evidence="3 4">
    <name type="scientific">Actinomadura gamaensis</name>
    <dbReference type="NCBI Taxonomy" id="1763541"/>
    <lineage>
        <taxon>Bacteria</taxon>
        <taxon>Bacillati</taxon>
        <taxon>Actinomycetota</taxon>
        <taxon>Actinomycetes</taxon>
        <taxon>Streptosporangiales</taxon>
        <taxon>Thermomonosporaceae</taxon>
        <taxon>Actinomadura</taxon>
    </lineage>
</organism>
<evidence type="ECO:0000259" key="2">
    <source>
        <dbReference type="Pfam" id="PF13360"/>
    </source>
</evidence>
<keyword evidence="1" id="KW-1133">Transmembrane helix</keyword>
<dbReference type="RefSeq" id="WP_378264147.1">
    <property type="nucleotide sequence ID" value="NZ_JBHSIT010000016.1"/>
</dbReference>
<dbReference type="Pfam" id="PF13360">
    <property type="entry name" value="PQQ_2"/>
    <property type="match status" value="2"/>
</dbReference>
<dbReference type="InterPro" id="IPR011047">
    <property type="entry name" value="Quinoprotein_ADH-like_sf"/>
</dbReference>
<evidence type="ECO:0000313" key="3">
    <source>
        <dbReference type="EMBL" id="MFC4913330.1"/>
    </source>
</evidence>
<feature type="domain" description="Pyrrolo-quinoline quinone repeat" evidence="2">
    <location>
        <begin position="315"/>
        <end position="378"/>
    </location>
</feature>
<name>A0ABV9UD86_9ACTN</name>
<feature type="transmembrane region" description="Helical" evidence="1">
    <location>
        <begin position="16"/>
        <end position="36"/>
    </location>
</feature>
<keyword evidence="1" id="KW-0472">Membrane</keyword>
<comment type="caution">
    <text evidence="3">The sequence shown here is derived from an EMBL/GenBank/DDBJ whole genome shotgun (WGS) entry which is preliminary data.</text>
</comment>
<dbReference type="PANTHER" id="PTHR34512">
    <property type="entry name" value="CELL SURFACE PROTEIN"/>
    <property type="match status" value="1"/>
</dbReference>
<keyword evidence="4" id="KW-1185">Reference proteome</keyword>
<dbReference type="Gene3D" id="2.130.10.10">
    <property type="entry name" value="YVTN repeat-like/Quinoprotein amine dehydrogenase"/>
    <property type="match status" value="1"/>
</dbReference>
<evidence type="ECO:0000313" key="4">
    <source>
        <dbReference type="Proteomes" id="UP001595872"/>
    </source>
</evidence>
<dbReference type="SUPFAM" id="SSF50998">
    <property type="entry name" value="Quinoprotein alcohol dehydrogenase-like"/>
    <property type="match status" value="1"/>
</dbReference>
<protein>
    <submittedName>
        <fullName evidence="3">PQQ-binding-like beta-propeller repeat protein</fullName>
    </submittedName>
</protein>
<proteinExistence type="predicted"/>
<dbReference type="Proteomes" id="UP001595872">
    <property type="component" value="Unassembled WGS sequence"/>
</dbReference>
<evidence type="ECO:0000256" key="1">
    <source>
        <dbReference type="SAM" id="Phobius"/>
    </source>
</evidence>
<keyword evidence="1" id="KW-0812">Transmembrane</keyword>
<dbReference type="InterPro" id="IPR002372">
    <property type="entry name" value="PQQ_rpt_dom"/>
</dbReference>
<dbReference type="PANTHER" id="PTHR34512:SF30">
    <property type="entry name" value="OUTER MEMBRANE PROTEIN ASSEMBLY FACTOR BAMB"/>
    <property type="match status" value="1"/>
</dbReference>
<reference evidence="4" key="1">
    <citation type="journal article" date="2019" name="Int. J. Syst. Evol. Microbiol.">
        <title>The Global Catalogue of Microorganisms (GCM) 10K type strain sequencing project: providing services to taxonomists for standard genome sequencing and annotation.</title>
        <authorList>
            <consortium name="The Broad Institute Genomics Platform"/>
            <consortium name="The Broad Institute Genome Sequencing Center for Infectious Disease"/>
            <person name="Wu L."/>
            <person name="Ma J."/>
        </authorList>
    </citation>
    <scope>NUCLEOTIDE SEQUENCE [LARGE SCALE GENOMIC DNA]</scope>
    <source>
        <strain evidence="4">KLKA75</strain>
    </source>
</reference>
<dbReference type="InterPro" id="IPR015943">
    <property type="entry name" value="WD40/YVTN_repeat-like_dom_sf"/>
</dbReference>
<dbReference type="Gene3D" id="2.40.10.480">
    <property type="match status" value="1"/>
</dbReference>
<gene>
    <name evidence="3" type="ORF">ACFPCY_38945</name>
</gene>
<feature type="domain" description="Pyrrolo-quinoline quinone repeat" evidence="2">
    <location>
        <begin position="142"/>
        <end position="291"/>
    </location>
</feature>
<accession>A0ABV9UD86</accession>